<evidence type="ECO:0000313" key="3">
    <source>
        <dbReference type="Proteomes" id="UP001149165"/>
    </source>
</evidence>
<name>A0A9W9F3N4_9EURO</name>
<organism evidence="2 3">
    <name type="scientific">Penicillium angulare</name>
    <dbReference type="NCBI Taxonomy" id="116970"/>
    <lineage>
        <taxon>Eukaryota</taxon>
        <taxon>Fungi</taxon>
        <taxon>Dikarya</taxon>
        <taxon>Ascomycota</taxon>
        <taxon>Pezizomycotina</taxon>
        <taxon>Eurotiomycetes</taxon>
        <taxon>Eurotiomycetidae</taxon>
        <taxon>Eurotiales</taxon>
        <taxon>Aspergillaceae</taxon>
        <taxon>Penicillium</taxon>
    </lineage>
</organism>
<proteinExistence type="predicted"/>
<reference evidence="2" key="2">
    <citation type="journal article" date="2023" name="IMA Fungus">
        <title>Comparative genomic study of the Penicillium genus elucidates a diverse pangenome and 15 lateral gene transfer events.</title>
        <authorList>
            <person name="Petersen C."/>
            <person name="Sorensen T."/>
            <person name="Nielsen M.R."/>
            <person name="Sondergaard T.E."/>
            <person name="Sorensen J.L."/>
            <person name="Fitzpatrick D.A."/>
            <person name="Frisvad J.C."/>
            <person name="Nielsen K.L."/>
        </authorList>
    </citation>
    <scope>NUCLEOTIDE SEQUENCE</scope>
    <source>
        <strain evidence="2">IBT 30069</strain>
    </source>
</reference>
<accession>A0A9W9F3N4</accession>
<protein>
    <submittedName>
        <fullName evidence="2">Uncharacterized protein</fullName>
    </submittedName>
</protein>
<feature type="compositionally biased region" description="Pro residues" evidence="1">
    <location>
        <begin position="442"/>
        <end position="474"/>
    </location>
</feature>
<feature type="compositionally biased region" description="Basic and acidic residues" evidence="1">
    <location>
        <begin position="569"/>
        <end position="583"/>
    </location>
</feature>
<evidence type="ECO:0000256" key="1">
    <source>
        <dbReference type="SAM" id="MobiDB-lite"/>
    </source>
</evidence>
<feature type="region of interest" description="Disordered" evidence="1">
    <location>
        <begin position="442"/>
        <end position="478"/>
    </location>
</feature>
<gene>
    <name evidence="2" type="ORF">N7456_008843</name>
</gene>
<feature type="region of interest" description="Disordered" evidence="1">
    <location>
        <begin position="1"/>
        <end position="28"/>
    </location>
</feature>
<dbReference type="OrthoDB" id="4199986at2759"/>
<dbReference type="EMBL" id="JAPQKH010000006">
    <property type="protein sequence ID" value="KAJ5092982.1"/>
    <property type="molecule type" value="Genomic_DNA"/>
</dbReference>
<comment type="caution">
    <text evidence="2">The sequence shown here is derived from an EMBL/GenBank/DDBJ whole genome shotgun (WGS) entry which is preliminary data.</text>
</comment>
<dbReference type="Proteomes" id="UP001149165">
    <property type="component" value="Unassembled WGS sequence"/>
</dbReference>
<reference evidence="2" key="1">
    <citation type="submission" date="2022-11" db="EMBL/GenBank/DDBJ databases">
        <authorList>
            <person name="Petersen C."/>
        </authorList>
    </citation>
    <scope>NUCLEOTIDE SEQUENCE</scope>
    <source>
        <strain evidence="2">IBT 30069</strain>
    </source>
</reference>
<feature type="region of interest" description="Disordered" evidence="1">
    <location>
        <begin position="55"/>
        <end position="88"/>
    </location>
</feature>
<sequence>MLVDSSHELRRKNLRRPDRRDEQLESSSDEFSINISDLDLDVSYVDKIAPPAPSIRGERTRWQNPGPTIDDQYEVPPGWDENEPDLDPEDFDAQILRCQERIRDRIMPRIFERKMESFKKQKKQKELLLAKYPGLDESSALRLDVLQSIQKWLQDTENNNDKDQPKQLKNVKAIIDAYKSKALSWNQGLVTYWINGVQRSQPRPLNFEELWCLARESGYKSFWVEGITTPGFPTIGAAKRIVYKRENDNSCAAFTNDISLTLWKPINQRALPYKKFKPAYCQFKFMHDTGADFMMIYEEDLRTLQQNEIDQGKAPSPVVCVGTTTVQTLMGPFHAHIYTVTVRVQSQMAPAVDGEAPDVKFMTNWESIFTIVKPGSVNDAGSIPRIDGPWIRYRLWTATRPDDTGETHVAEHRTGIVELPTSAEHLSRNKKCMQVISDYNIPHPPFGPPSDPPPFAPLPPAGPAAGPPAGPPAGPAAGPAYGSPAGPAGIAAGPAYGAPGGYYFQAPPAYGPPAGPAAGPAYGAPGGYYFQAPPAYAAAPGTSGGYYVVPRTPPGYLATSGVVEPVAPPDDHVRQRSPPDENK</sequence>
<keyword evidence="3" id="KW-1185">Reference proteome</keyword>
<evidence type="ECO:0000313" key="2">
    <source>
        <dbReference type="EMBL" id="KAJ5092982.1"/>
    </source>
</evidence>
<dbReference type="AlphaFoldDB" id="A0A9W9F3N4"/>
<feature type="region of interest" description="Disordered" evidence="1">
    <location>
        <begin position="560"/>
        <end position="583"/>
    </location>
</feature>